<dbReference type="AlphaFoldDB" id="A0A2S7XQ29"/>
<dbReference type="RefSeq" id="WP_105074570.1">
    <property type="nucleotide sequence ID" value="NZ_JAFLKP010000449.1"/>
</dbReference>
<name>A0A2S7XQ29_9GAMM</name>
<feature type="domain" description="SPOR" evidence="3">
    <location>
        <begin position="127"/>
        <end position="207"/>
    </location>
</feature>
<reference evidence="4 5" key="1">
    <citation type="submission" date="2018-01" db="EMBL/GenBank/DDBJ databases">
        <title>The complete genome sequence of Chromatium okenii LaCa, a purple sulfur bacterium with a turbulent life.</title>
        <authorList>
            <person name="Luedin S.M."/>
            <person name="Liechti N."/>
            <person name="Storelli N."/>
            <person name="Danza F."/>
            <person name="Wittwer M."/>
            <person name="Pothier J.F."/>
            <person name="Tonolla M.A."/>
        </authorList>
    </citation>
    <scope>NUCLEOTIDE SEQUENCE [LARGE SCALE GENOMIC DNA]</scope>
    <source>
        <strain evidence="4 5">LaCa</strain>
    </source>
</reference>
<keyword evidence="5" id="KW-1185">Reference proteome</keyword>
<keyword evidence="2" id="KW-1133">Transmembrane helix</keyword>
<protein>
    <submittedName>
        <fullName evidence="4">SPOR domain-containing protein</fullName>
    </submittedName>
</protein>
<dbReference type="InterPro" id="IPR036680">
    <property type="entry name" value="SPOR-like_sf"/>
</dbReference>
<keyword evidence="2" id="KW-0472">Membrane</keyword>
<dbReference type="Pfam" id="PF05036">
    <property type="entry name" value="SPOR"/>
    <property type="match status" value="1"/>
</dbReference>
<evidence type="ECO:0000313" key="4">
    <source>
        <dbReference type="EMBL" id="PQJ95548.1"/>
    </source>
</evidence>
<feature type="region of interest" description="Disordered" evidence="1">
    <location>
        <begin position="49"/>
        <end position="136"/>
    </location>
</feature>
<dbReference type="Gene3D" id="3.30.70.1070">
    <property type="entry name" value="Sporulation related repeat"/>
    <property type="match status" value="1"/>
</dbReference>
<dbReference type="InterPro" id="IPR007730">
    <property type="entry name" value="SPOR-like_dom"/>
</dbReference>
<feature type="compositionally biased region" description="Low complexity" evidence="1">
    <location>
        <begin position="1"/>
        <end position="13"/>
    </location>
</feature>
<dbReference type="EMBL" id="PPGH01000037">
    <property type="protein sequence ID" value="PQJ95548.1"/>
    <property type="molecule type" value="Genomic_DNA"/>
</dbReference>
<comment type="caution">
    <text evidence="4">The sequence shown here is derived from an EMBL/GenBank/DDBJ whole genome shotgun (WGS) entry which is preliminary data.</text>
</comment>
<dbReference type="GO" id="GO:0032153">
    <property type="term" value="C:cell division site"/>
    <property type="evidence" value="ECO:0007669"/>
    <property type="project" value="TreeGrafter"/>
</dbReference>
<gene>
    <name evidence="4" type="ORF">CXB77_15560</name>
</gene>
<evidence type="ECO:0000259" key="3">
    <source>
        <dbReference type="PROSITE" id="PS51724"/>
    </source>
</evidence>
<evidence type="ECO:0000256" key="1">
    <source>
        <dbReference type="SAM" id="MobiDB-lite"/>
    </source>
</evidence>
<dbReference type="PROSITE" id="PS51724">
    <property type="entry name" value="SPOR"/>
    <property type="match status" value="1"/>
</dbReference>
<sequence>MAKPARPAKSAAPKPAPPLKRNRQPRSCVWWFLMGITVGAVGGNIISTRRADPAETTPGAAVARESTPAPVQPTFQFPQLLNDTKVETIDRPPPPSAPRPQLPPPVEEPPPEDVAADMPDEPPPQSRSGGSGFMVQAGSFKNTVDAERRRAELARLGVSSNVQKGTLPNGQTAYRVRTGVYSTRKAAEQARDLLKRNGKDAVAYPVK</sequence>
<dbReference type="GO" id="GO:0042834">
    <property type="term" value="F:peptidoglycan binding"/>
    <property type="evidence" value="ECO:0007669"/>
    <property type="project" value="InterPro"/>
</dbReference>
<feature type="transmembrane region" description="Helical" evidence="2">
    <location>
        <begin position="28"/>
        <end position="46"/>
    </location>
</feature>
<evidence type="ECO:0000256" key="2">
    <source>
        <dbReference type="SAM" id="Phobius"/>
    </source>
</evidence>
<dbReference type="OrthoDB" id="8558195at2"/>
<feature type="region of interest" description="Disordered" evidence="1">
    <location>
        <begin position="1"/>
        <end position="24"/>
    </location>
</feature>
<dbReference type="PANTHER" id="PTHR38687">
    <property type="entry name" value="CELL DIVISION PROTEIN DEDD-RELATED"/>
    <property type="match status" value="1"/>
</dbReference>
<feature type="compositionally biased region" description="Pro residues" evidence="1">
    <location>
        <begin position="91"/>
        <end position="108"/>
    </location>
</feature>
<dbReference type="PANTHER" id="PTHR38687:SF1">
    <property type="entry name" value="CELL DIVISION PROTEIN DEDD"/>
    <property type="match status" value="1"/>
</dbReference>
<dbReference type="SUPFAM" id="SSF110997">
    <property type="entry name" value="Sporulation related repeat"/>
    <property type="match status" value="1"/>
</dbReference>
<feature type="compositionally biased region" description="Polar residues" evidence="1">
    <location>
        <begin position="73"/>
        <end position="82"/>
    </location>
</feature>
<proteinExistence type="predicted"/>
<dbReference type="Proteomes" id="UP000239936">
    <property type="component" value="Unassembled WGS sequence"/>
</dbReference>
<dbReference type="GO" id="GO:0030428">
    <property type="term" value="C:cell septum"/>
    <property type="evidence" value="ECO:0007669"/>
    <property type="project" value="TreeGrafter"/>
</dbReference>
<evidence type="ECO:0000313" key="5">
    <source>
        <dbReference type="Proteomes" id="UP000239936"/>
    </source>
</evidence>
<accession>A0A2S7XQ29</accession>
<keyword evidence="2" id="KW-0812">Transmembrane</keyword>
<feature type="compositionally biased region" description="Acidic residues" evidence="1">
    <location>
        <begin position="109"/>
        <end position="120"/>
    </location>
</feature>
<dbReference type="GO" id="GO:0032506">
    <property type="term" value="P:cytokinetic process"/>
    <property type="evidence" value="ECO:0007669"/>
    <property type="project" value="TreeGrafter"/>
</dbReference>
<organism evidence="4 5">
    <name type="scientific">Chromatium okenii</name>
    <dbReference type="NCBI Taxonomy" id="61644"/>
    <lineage>
        <taxon>Bacteria</taxon>
        <taxon>Pseudomonadati</taxon>
        <taxon>Pseudomonadota</taxon>
        <taxon>Gammaproteobacteria</taxon>
        <taxon>Chromatiales</taxon>
        <taxon>Chromatiaceae</taxon>
        <taxon>Chromatium</taxon>
    </lineage>
</organism>
<dbReference type="InterPro" id="IPR052521">
    <property type="entry name" value="Cell_div_SPOR-domain"/>
</dbReference>